<comment type="caution">
    <text evidence="1">The sequence shown here is derived from an EMBL/GenBank/DDBJ whole genome shotgun (WGS) entry which is preliminary data.</text>
</comment>
<name>A0AAE0NSL9_9PEZI</name>
<reference evidence="1" key="2">
    <citation type="submission" date="2023-06" db="EMBL/GenBank/DDBJ databases">
        <authorList>
            <consortium name="Lawrence Berkeley National Laboratory"/>
            <person name="Haridas S."/>
            <person name="Hensen N."/>
            <person name="Bonometti L."/>
            <person name="Westerberg I."/>
            <person name="Brannstrom I.O."/>
            <person name="Guillou S."/>
            <person name="Cros-Aarteil S."/>
            <person name="Calhoun S."/>
            <person name="Kuo A."/>
            <person name="Mondo S."/>
            <person name="Pangilinan J."/>
            <person name="Riley R."/>
            <person name="LaButti K."/>
            <person name="Andreopoulos B."/>
            <person name="Lipzen A."/>
            <person name="Chen C."/>
            <person name="Yanf M."/>
            <person name="Daum C."/>
            <person name="Ng V."/>
            <person name="Clum A."/>
            <person name="Steindorff A."/>
            <person name="Ohm R."/>
            <person name="Martin F."/>
            <person name="Silar P."/>
            <person name="Natvig D."/>
            <person name="Lalanne C."/>
            <person name="Gautier V."/>
            <person name="Ament-velasquez S.L."/>
            <person name="Kruys A."/>
            <person name="Hutchinson M.I."/>
            <person name="Powell A.J."/>
            <person name="Barry K."/>
            <person name="Miller A.N."/>
            <person name="Grigoriev I.V."/>
            <person name="Debuchy R."/>
            <person name="Gladieux P."/>
            <person name="Thoren M.H."/>
            <person name="Johannesson H."/>
        </authorList>
    </citation>
    <scope>NUCLEOTIDE SEQUENCE</scope>
    <source>
        <strain evidence="1">CBS 232.78</strain>
    </source>
</reference>
<gene>
    <name evidence="1" type="ORF">B0H63DRAFT_143457</name>
</gene>
<accession>A0AAE0NSL9</accession>
<dbReference type="EMBL" id="JAULSW010000003">
    <property type="protein sequence ID" value="KAK3386944.1"/>
    <property type="molecule type" value="Genomic_DNA"/>
</dbReference>
<dbReference type="AlphaFoldDB" id="A0AAE0NSL9"/>
<reference evidence="1" key="1">
    <citation type="journal article" date="2023" name="Mol. Phylogenet. Evol.">
        <title>Genome-scale phylogeny and comparative genomics of the fungal order Sordariales.</title>
        <authorList>
            <person name="Hensen N."/>
            <person name="Bonometti L."/>
            <person name="Westerberg I."/>
            <person name="Brannstrom I.O."/>
            <person name="Guillou S."/>
            <person name="Cros-Aarteil S."/>
            <person name="Calhoun S."/>
            <person name="Haridas S."/>
            <person name="Kuo A."/>
            <person name="Mondo S."/>
            <person name="Pangilinan J."/>
            <person name="Riley R."/>
            <person name="LaButti K."/>
            <person name="Andreopoulos B."/>
            <person name="Lipzen A."/>
            <person name="Chen C."/>
            <person name="Yan M."/>
            <person name="Daum C."/>
            <person name="Ng V."/>
            <person name="Clum A."/>
            <person name="Steindorff A."/>
            <person name="Ohm R.A."/>
            <person name="Martin F."/>
            <person name="Silar P."/>
            <person name="Natvig D.O."/>
            <person name="Lalanne C."/>
            <person name="Gautier V."/>
            <person name="Ament-Velasquez S.L."/>
            <person name="Kruys A."/>
            <person name="Hutchinson M.I."/>
            <person name="Powell A.J."/>
            <person name="Barry K."/>
            <person name="Miller A.N."/>
            <person name="Grigoriev I.V."/>
            <person name="Debuchy R."/>
            <person name="Gladieux P."/>
            <person name="Hiltunen Thoren M."/>
            <person name="Johannesson H."/>
        </authorList>
    </citation>
    <scope>NUCLEOTIDE SEQUENCE</scope>
    <source>
        <strain evidence="1">CBS 232.78</strain>
    </source>
</reference>
<keyword evidence="2" id="KW-1185">Reference proteome</keyword>
<proteinExistence type="predicted"/>
<organism evidence="1 2">
    <name type="scientific">Podospora didyma</name>
    <dbReference type="NCBI Taxonomy" id="330526"/>
    <lineage>
        <taxon>Eukaryota</taxon>
        <taxon>Fungi</taxon>
        <taxon>Dikarya</taxon>
        <taxon>Ascomycota</taxon>
        <taxon>Pezizomycotina</taxon>
        <taxon>Sordariomycetes</taxon>
        <taxon>Sordariomycetidae</taxon>
        <taxon>Sordariales</taxon>
        <taxon>Podosporaceae</taxon>
        <taxon>Podospora</taxon>
    </lineage>
</organism>
<protein>
    <submittedName>
        <fullName evidence="1">Uncharacterized protein</fullName>
    </submittedName>
</protein>
<dbReference type="Proteomes" id="UP001285441">
    <property type="component" value="Unassembled WGS sequence"/>
</dbReference>
<evidence type="ECO:0000313" key="2">
    <source>
        <dbReference type="Proteomes" id="UP001285441"/>
    </source>
</evidence>
<evidence type="ECO:0000313" key="1">
    <source>
        <dbReference type="EMBL" id="KAK3386944.1"/>
    </source>
</evidence>
<sequence length="127" mass="14161">MSCARLLVYSTAIAFSRLFHPLRFFNVSETCRRKRDILSCIHLLINCPFARLVLRSQSYPRCQAAGLATAKSISLGIVAPSLGEHNGPEEENAGPCCVILVSSYCVSSYCRTHTVYAMRWSGMPWMP</sequence>